<evidence type="ECO:0000313" key="1">
    <source>
        <dbReference type="EMBL" id="KAJ8063027.1"/>
    </source>
</evidence>
<gene>
    <name evidence="1" type="ORF">OCU04_008270</name>
</gene>
<accession>A0A9X0AHQ8</accession>
<dbReference type="EMBL" id="JAPEIS010000009">
    <property type="protein sequence ID" value="KAJ8063027.1"/>
    <property type="molecule type" value="Genomic_DNA"/>
</dbReference>
<comment type="caution">
    <text evidence="1">The sequence shown here is derived from an EMBL/GenBank/DDBJ whole genome shotgun (WGS) entry which is preliminary data.</text>
</comment>
<protein>
    <submittedName>
        <fullName evidence="1">Uncharacterized protein</fullName>
    </submittedName>
</protein>
<dbReference type="AlphaFoldDB" id="A0A9X0AHQ8"/>
<organism evidence="1 2">
    <name type="scientific">Sclerotinia nivalis</name>
    <dbReference type="NCBI Taxonomy" id="352851"/>
    <lineage>
        <taxon>Eukaryota</taxon>
        <taxon>Fungi</taxon>
        <taxon>Dikarya</taxon>
        <taxon>Ascomycota</taxon>
        <taxon>Pezizomycotina</taxon>
        <taxon>Leotiomycetes</taxon>
        <taxon>Helotiales</taxon>
        <taxon>Sclerotiniaceae</taxon>
        <taxon>Sclerotinia</taxon>
    </lineage>
</organism>
<name>A0A9X0AHQ8_9HELO</name>
<proteinExistence type="predicted"/>
<keyword evidence="2" id="KW-1185">Reference proteome</keyword>
<reference evidence="1" key="1">
    <citation type="submission" date="2022-11" db="EMBL/GenBank/DDBJ databases">
        <title>Genome Resource of Sclerotinia nivalis Strain SnTB1, a Plant Pathogen Isolated from American Ginseng.</title>
        <authorList>
            <person name="Fan S."/>
        </authorList>
    </citation>
    <scope>NUCLEOTIDE SEQUENCE</scope>
    <source>
        <strain evidence="1">SnTB1</strain>
    </source>
</reference>
<sequence>MLTYDAIKKRAYAPKILASLGFAHHISSYVHQSMTSPETKEEQKILQSRGDVMASCALSKATNICDQQVSPFLATFRHRTPRVSQIIAPMQDCSANIMF</sequence>
<evidence type="ECO:0000313" key="2">
    <source>
        <dbReference type="Proteomes" id="UP001152300"/>
    </source>
</evidence>
<dbReference type="Proteomes" id="UP001152300">
    <property type="component" value="Unassembled WGS sequence"/>
</dbReference>